<dbReference type="AlphaFoldDB" id="A0A7W7N9R4"/>
<sequence>MQAKQLLYILFFLLGSKCFSQSFYLTIRGINEKQNQTIDSVTYNKTHQNLKSLTNEIALASEKLAKLGYLDVITTENRKINDSSFTAILDLKNRIKTIHIYIGTNNIFFDYKKTSKDSIIIPYSDLENLLNREIQNKEKNGFAFSKIKLTNIKRRNSIIYADLFLDSEKKRTLNSIILNYNNSKDFFPKGALRQLNKKYLNKTFNQEVIKNLYNDMNSFDFISQTKYPEILFTTDSTKAYTYIEKRKANTFDGYIGFSNDENKKLNLNGYVDISLINTLRAGEKFSLYWKSDGNQQKTFNTKIEIPYLFQSPIGIKAQLNIFKQDSTFQNTKTDINLGYYLNYNSKLYLGYQSTESSDIQNTNNSTISDFNNAYITTTYDFQKSDFENPIFFNKAFIAASFGLGNRTTNNSIETAGKSNQFFTNVNLKYNFELNSKNFININSQNFLLKSKNYISNELFRFGGMNSIRGFLENSLQANFAAMLLTEYRHLISPSLYINSILDYSLYQDQTSISNKNQIKKLLGLGIGATIQTSSGILRINLSNGAERASDLQFYNTIVNICYNVKF</sequence>
<gene>
    <name evidence="1" type="ORF">HNP37_003809</name>
</gene>
<dbReference type="EMBL" id="JACHLD010000006">
    <property type="protein sequence ID" value="MBB4803734.1"/>
    <property type="molecule type" value="Genomic_DNA"/>
</dbReference>
<evidence type="ECO:0000313" key="1">
    <source>
        <dbReference type="EMBL" id="MBB4803734.1"/>
    </source>
</evidence>
<proteinExistence type="predicted"/>
<evidence type="ECO:0000313" key="2">
    <source>
        <dbReference type="Proteomes" id="UP000561681"/>
    </source>
</evidence>
<reference evidence="1 2" key="1">
    <citation type="submission" date="2020-08" db="EMBL/GenBank/DDBJ databases">
        <title>Functional genomics of gut bacteria from endangered species of beetles.</title>
        <authorList>
            <person name="Carlos-Shanley C."/>
        </authorList>
    </citation>
    <scope>NUCLEOTIDE SEQUENCE [LARGE SCALE GENOMIC DNA]</scope>
    <source>
        <strain evidence="1 2">S00142</strain>
    </source>
</reference>
<organism evidence="1 2">
    <name type="scientific">Flavobacterium nitrogenifigens</name>
    <dbReference type="NCBI Taxonomy" id="1617283"/>
    <lineage>
        <taxon>Bacteria</taxon>
        <taxon>Pseudomonadati</taxon>
        <taxon>Bacteroidota</taxon>
        <taxon>Flavobacteriia</taxon>
        <taxon>Flavobacteriales</taxon>
        <taxon>Flavobacteriaceae</taxon>
        <taxon>Flavobacterium</taxon>
    </lineage>
</organism>
<protein>
    <recommendedName>
        <fullName evidence="3">Outer membrane protein assembly factor BamA</fullName>
    </recommendedName>
</protein>
<evidence type="ECO:0008006" key="3">
    <source>
        <dbReference type="Google" id="ProtNLM"/>
    </source>
</evidence>
<name>A0A7W7N9R4_9FLAO</name>
<dbReference type="Gene3D" id="2.40.160.50">
    <property type="entry name" value="membrane protein fhac: a member of the omp85/tpsb transporter family"/>
    <property type="match status" value="1"/>
</dbReference>
<keyword evidence="2" id="KW-1185">Reference proteome</keyword>
<comment type="caution">
    <text evidence="1">The sequence shown here is derived from an EMBL/GenBank/DDBJ whole genome shotgun (WGS) entry which is preliminary data.</text>
</comment>
<dbReference type="RefSeq" id="WP_246453580.1">
    <property type="nucleotide sequence ID" value="NZ_JACHLD010000006.1"/>
</dbReference>
<dbReference type="Proteomes" id="UP000561681">
    <property type="component" value="Unassembled WGS sequence"/>
</dbReference>
<accession>A0A7W7N9R4</accession>